<dbReference type="EMBL" id="MAKX01000013">
    <property type="protein sequence ID" value="OCK42490.1"/>
    <property type="molecule type" value="Genomic_DNA"/>
</dbReference>
<keyword evidence="3" id="KW-1185">Reference proteome</keyword>
<dbReference type="GO" id="GO:0005886">
    <property type="term" value="C:plasma membrane"/>
    <property type="evidence" value="ECO:0007669"/>
    <property type="project" value="InterPro"/>
</dbReference>
<organism evidence="2 3">
    <name type="scientific">Tenacibaculum soleae</name>
    <dbReference type="NCBI Taxonomy" id="447689"/>
    <lineage>
        <taxon>Bacteria</taxon>
        <taxon>Pseudomonadati</taxon>
        <taxon>Bacteroidota</taxon>
        <taxon>Flavobacteriia</taxon>
        <taxon>Flavobacteriales</taxon>
        <taxon>Flavobacteriaceae</taxon>
        <taxon>Tenacibaculum</taxon>
    </lineage>
</organism>
<evidence type="ECO:0000313" key="3">
    <source>
        <dbReference type="Proteomes" id="UP000093186"/>
    </source>
</evidence>
<evidence type="ECO:0000313" key="2">
    <source>
        <dbReference type="EMBL" id="OCK42490.1"/>
    </source>
</evidence>
<dbReference type="AlphaFoldDB" id="A0A1B9XY58"/>
<gene>
    <name evidence="2" type="ORF">BA195_09950</name>
</gene>
<name>A0A1B9XY58_9FLAO</name>
<feature type="domain" description="Anti-sigma K factor RskA C-terminal" evidence="1">
    <location>
        <begin position="144"/>
        <end position="255"/>
    </location>
</feature>
<dbReference type="InterPro" id="IPR018764">
    <property type="entry name" value="RskA_C"/>
</dbReference>
<dbReference type="STRING" id="447689.BA195_09950"/>
<dbReference type="Pfam" id="PF10099">
    <property type="entry name" value="RskA_C"/>
    <property type="match status" value="1"/>
</dbReference>
<dbReference type="OrthoDB" id="1420916at2"/>
<dbReference type="InterPro" id="IPR051474">
    <property type="entry name" value="Anti-sigma-K/W_factor"/>
</dbReference>
<dbReference type="GO" id="GO:0006417">
    <property type="term" value="P:regulation of translation"/>
    <property type="evidence" value="ECO:0007669"/>
    <property type="project" value="TreeGrafter"/>
</dbReference>
<dbReference type="Proteomes" id="UP000093186">
    <property type="component" value="Unassembled WGS sequence"/>
</dbReference>
<dbReference type="GO" id="GO:0016989">
    <property type="term" value="F:sigma factor antagonist activity"/>
    <property type="evidence" value="ECO:0007669"/>
    <property type="project" value="TreeGrafter"/>
</dbReference>
<accession>A0A1B9XY58</accession>
<evidence type="ECO:0000259" key="1">
    <source>
        <dbReference type="Pfam" id="PF10099"/>
    </source>
</evidence>
<dbReference type="PANTHER" id="PTHR37461">
    <property type="entry name" value="ANTI-SIGMA-K FACTOR RSKA"/>
    <property type="match status" value="1"/>
</dbReference>
<reference evidence="2 3" key="1">
    <citation type="submission" date="2016-06" db="EMBL/GenBank/DDBJ databases">
        <title>Draft Genome Sequence of Tenacibaculum soleae UCD-KL19.</title>
        <authorList>
            <person name="Eisen J.A."/>
            <person name="Coil D.A."/>
            <person name="Lujan K.M."/>
        </authorList>
    </citation>
    <scope>NUCLEOTIDE SEQUENCE [LARGE SCALE GENOMIC DNA]</scope>
    <source>
        <strain evidence="2 3">UCD-KL19</strain>
    </source>
</reference>
<comment type="caution">
    <text evidence="2">The sequence shown here is derived from an EMBL/GenBank/DDBJ whole genome shotgun (WGS) entry which is preliminary data.</text>
</comment>
<protein>
    <submittedName>
        <fullName evidence="2">Anti-sigma factor</fullName>
    </submittedName>
</protein>
<proteinExistence type="predicted"/>
<sequence length="265" mass="29611">MEAKKHIESGILELYVAGALSEKENEQIHALIIKYPEILEEIKDIEKSISSLTGYVSRSGNKNSFKNVLIKILQEKENSSTVIPLNNRKNNWATYTGWAAAFIIGSTLVLSINKNNNLQAEIDTINQAKDQFEFQLEKSNTYLAQNENLLKVIRAKNVVTVPLQGQKVLPEAYAKVFWNKESQKIYLDVQGLPDPPEGKVYQVWSLKLDPLSPTSLGTIDNFITNKNKIFTIDNPNESQAFGITLEPTGGSISPNLEQLYTLGAV</sequence>
<dbReference type="PANTHER" id="PTHR37461:SF1">
    <property type="entry name" value="ANTI-SIGMA-K FACTOR RSKA"/>
    <property type="match status" value="1"/>
</dbReference>
<dbReference type="RefSeq" id="WP_068705083.1">
    <property type="nucleotide sequence ID" value="NZ_MAKX01000013.1"/>
</dbReference>